<evidence type="ECO:0000313" key="2">
    <source>
        <dbReference type="EMBL" id="KAE9312966.1"/>
    </source>
</evidence>
<proteinExistence type="predicted"/>
<reference evidence="1 3" key="1">
    <citation type="submission" date="2018-09" db="EMBL/GenBank/DDBJ databases">
        <title>Genomic investigation of the strawberry pathogen Phytophthora fragariae indicates pathogenicity is determined by transcriptional variation in three key races.</title>
        <authorList>
            <person name="Adams T.M."/>
            <person name="Armitage A.D."/>
            <person name="Sobczyk M.K."/>
            <person name="Bates H.J."/>
            <person name="Dunwell J.M."/>
            <person name="Nellist C.F."/>
            <person name="Harrison R.J."/>
        </authorList>
    </citation>
    <scope>NUCLEOTIDE SEQUENCE [LARGE SCALE GENOMIC DNA]</scope>
    <source>
        <strain evidence="1 3">SCRP249</strain>
        <strain evidence="2 4">SCRP333</strain>
    </source>
</reference>
<dbReference type="EMBL" id="QXFT01001670">
    <property type="protein sequence ID" value="KAE9312966.1"/>
    <property type="molecule type" value="Genomic_DNA"/>
</dbReference>
<dbReference type="Proteomes" id="UP000434957">
    <property type="component" value="Unassembled WGS sequence"/>
</dbReference>
<evidence type="ECO:0000313" key="1">
    <source>
        <dbReference type="EMBL" id="KAE8998795.1"/>
    </source>
</evidence>
<keyword evidence="4" id="KW-1185">Reference proteome</keyword>
<gene>
    <name evidence="1" type="ORF">PR001_g19225</name>
    <name evidence="2" type="ORF">PR003_g19624</name>
</gene>
<evidence type="ECO:0000313" key="3">
    <source>
        <dbReference type="Proteomes" id="UP000429607"/>
    </source>
</evidence>
<comment type="caution">
    <text evidence="1">The sequence shown here is derived from an EMBL/GenBank/DDBJ whole genome shotgun (WGS) entry which is preliminary data.</text>
</comment>
<dbReference type="EMBL" id="QXFV01001764">
    <property type="protein sequence ID" value="KAE8998795.1"/>
    <property type="molecule type" value="Genomic_DNA"/>
</dbReference>
<dbReference type="AlphaFoldDB" id="A0A6A3K281"/>
<organism evidence="1 3">
    <name type="scientific">Phytophthora rubi</name>
    <dbReference type="NCBI Taxonomy" id="129364"/>
    <lineage>
        <taxon>Eukaryota</taxon>
        <taxon>Sar</taxon>
        <taxon>Stramenopiles</taxon>
        <taxon>Oomycota</taxon>
        <taxon>Peronosporomycetes</taxon>
        <taxon>Peronosporales</taxon>
        <taxon>Peronosporaceae</taxon>
        <taxon>Phytophthora</taxon>
    </lineage>
</organism>
<evidence type="ECO:0000313" key="4">
    <source>
        <dbReference type="Proteomes" id="UP000434957"/>
    </source>
</evidence>
<dbReference type="Proteomes" id="UP000429607">
    <property type="component" value="Unassembled WGS sequence"/>
</dbReference>
<accession>A0A6A3K281</accession>
<sequence>MADTTQLADQFLYQSSLKGEPAVRVSSRKRCPYVIDLNQGSYANGVITIDATSQLNGAEGFACLRDSFIILLFKVTLSNTHATQALQNPANRLSVGFKCGIWNVIDAMSLELNGKSILSMTEYKLFVNNLRAQSNAAGAYGDGFCNTAADVTAALGTAATGATVLTANEGFVRRLLANPTTSNANTNGWPTIASGASRTISNQFGRGAFVAGHASAGSIAGTWNYLLKIRLVDLHPIFKELDLMANPQIKLRFRVNQGVSVIATSASTKNMSLTSTTLASGSVCPIMVASGTGTSSPNSAVIATAGAGEISVAWGAIVNNLEPTIDSTYFPFTTTRMYVPFVDLENPQAIVFKPTKKVRYLEYYAQWFYQRAGTGTSTTQLNTAFDLQLSASIKNAKNFNVRIGSQQVFDISYDYDFMDFCNEFAKLSAINGDITPELTNGLIDYYKWSTTNRVLVADVSRLTEKDVPQSIQVMGTNASCQGCNMLVIVAFENELVYDRLTVEVTEYTAN</sequence>
<protein>
    <submittedName>
        <fullName evidence="1">Uncharacterized protein</fullName>
    </submittedName>
</protein>
<name>A0A6A3K281_9STRA</name>